<proteinExistence type="inferred from homology"/>
<evidence type="ECO:0000259" key="6">
    <source>
        <dbReference type="PROSITE" id="PS50217"/>
    </source>
</evidence>
<dbReference type="CDD" id="cd14688">
    <property type="entry name" value="bZIP_YAP"/>
    <property type="match status" value="1"/>
</dbReference>
<dbReference type="SMART" id="SM00338">
    <property type="entry name" value="BRLZ"/>
    <property type="match status" value="1"/>
</dbReference>
<dbReference type="PROSITE" id="PS00036">
    <property type="entry name" value="BZIP_BASIC"/>
    <property type="match status" value="1"/>
</dbReference>
<dbReference type="SUPFAM" id="SSF111430">
    <property type="entry name" value="YAP1 redox domain"/>
    <property type="match status" value="1"/>
</dbReference>
<dbReference type="Gene3D" id="1.10.238.100">
    <property type="entry name" value="YAP1 redox domain. Chain B"/>
    <property type="match status" value="1"/>
</dbReference>
<dbReference type="FunFam" id="1.20.5.170:FF:000067">
    <property type="entry name" value="BZIP transcription factor"/>
    <property type="match status" value="1"/>
</dbReference>
<feature type="compositionally biased region" description="Low complexity" evidence="5">
    <location>
        <begin position="266"/>
        <end position="288"/>
    </location>
</feature>
<feature type="region of interest" description="Disordered" evidence="5">
    <location>
        <begin position="347"/>
        <end position="417"/>
    </location>
</feature>
<dbReference type="GO" id="GO:0001228">
    <property type="term" value="F:DNA-binding transcription activator activity, RNA polymerase II-specific"/>
    <property type="evidence" value="ECO:0007669"/>
    <property type="project" value="TreeGrafter"/>
</dbReference>
<dbReference type="SUPFAM" id="SSF57959">
    <property type="entry name" value="Leucine zipper domain"/>
    <property type="match status" value="1"/>
</dbReference>
<dbReference type="Pfam" id="PF08601">
    <property type="entry name" value="PAP1"/>
    <property type="match status" value="1"/>
</dbReference>
<feature type="region of interest" description="Disordered" evidence="5">
    <location>
        <begin position="113"/>
        <end position="177"/>
    </location>
</feature>
<dbReference type="GO" id="GO:0090575">
    <property type="term" value="C:RNA polymerase II transcription regulator complex"/>
    <property type="evidence" value="ECO:0007669"/>
    <property type="project" value="TreeGrafter"/>
</dbReference>
<feature type="region of interest" description="Disordered" evidence="5">
    <location>
        <begin position="225"/>
        <end position="244"/>
    </location>
</feature>
<keyword evidence="8" id="KW-1185">Reference proteome</keyword>
<evidence type="ECO:0000256" key="1">
    <source>
        <dbReference type="ARBA" id="ARBA00004123"/>
    </source>
</evidence>
<accession>A0A6G1HM06</accession>
<feature type="compositionally biased region" description="Basic and acidic residues" evidence="5">
    <location>
        <begin position="116"/>
        <end position="144"/>
    </location>
</feature>
<feature type="compositionally biased region" description="Polar residues" evidence="5">
    <location>
        <begin position="390"/>
        <end position="412"/>
    </location>
</feature>
<dbReference type="InterPro" id="IPR023167">
    <property type="entry name" value="Yap1_redox_dom_sf"/>
</dbReference>
<name>A0A6G1HM06_9PEZI</name>
<dbReference type="GO" id="GO:0034599">
    <property type="term" value="P:cellular response to oxidative stress"/>
    <property type="evidence" value="ECO:0007669"/>
    <property type="project" value="UniProtKB-ARBA"/>
</dbReference>
<dbReference type="Gene3D" id="1.20.5.170">
    <property type="match status" value="1"/>
</dbReference>
<sequence>MAGQPAFKAPYSLSSDQQGLLMAALASNNPNMKDGFGSALANPSQISDQQLVQPFSFDGLDPTFFPAGQDGALNAFGTTLESPDGPYLDFLDSSNGDLDFDFEQDQVMEGITASELPDKRKSPDGEKEENENGSKRREGEDKTAKKPGRKPLTSEPTTKRKAQNRAAQRAFRERKEKHLKDLETKVVELEKVSESTNHENGLLRAQVQRLQIELREYRKRLSMNSTGLLGRSPPLGASSQLSSSTNGVNFSFDFPQFGTNSLPYGSRPTPNPSTSSSASPPVAAGSTAVRSSNGENASPGAPCTSPTRFGSASLPPTSQGNINRDVLNNLFSPWMLNGAGSSSSSLEFKRLSTEPQSAKGTEKESSQTRAFQFNGTSVSSASPSASSVSQYGPNSSCGTSPEPSHNSPNTGNRDGAADIQDAIGHTCSASPEGESSFCEKLNMACGTFQNPIPRAMRVSNAAPANAAGSPPEGVPIDNAFNTSFNTSKGLDLWVNQNGGKFDPVLFGDYRDSQVAIVGDGDFTGGFFNDAMPNFELGNPLTWSDLTTGTGFTPTLPKMNPMEQADALQAGLDDDEVVPGEDTSKMLSCHKIWLKLQSTEDFNNGKIDIDGLCSELRAKARCSESGVVVDQKDVDAALQRLPPRRSS</sequence>
<dbReference type="GO" id="GO:0005737">
    <property type="term" value="C:cytoplasm"/>
    <property type="evidence" value="ECO:0007669"/>
    <property type="project" value="UniProtKB-SubCell"/>
</dbReference>
<organism evidence="7 8">
    <name type="scientific">Trichodelitschia bisporula</name>
    <dbReference type="NCBI Taxonomy" id="703511"/>
    <lineage>
        <taxon>Eukaryota</taxon>
        <taxon>Fungi</taxon>
        <taxon>Dikarya</taxon>
        <taxon>Ascomycota</taxon>
        <taxon>Pezizomycotina</taxon>
        <taxon>Dothideomycetes</taxon>
        <taxon>Dothideomycetes incertae sedis</taxon>
        <taxon>Phaeotrichales</taxon>
        <taxon>Phaeotrichaceae</taxon>
        <taxon>Trichodelitschia</taxon>
    </lineage>
</organism>
<feature type="compositionally biased region" description="Low complexity" evidence="5">
    <location>
        <begin position="377"/>
        <end position="389"/>
    </location>
</feature>
<feature type="compositionally biased region" description="Polar residues" evidence="5">
    <location>
        <begin position="304"/>
        <end position="321"/>
    </location>
</feature>
<dbReference type="InterPro" id="IPR046347">
    <property type="entry name" value="bZIP_sf"/>
</dbReference>
<dbReference type="OrthoDB" id="5380163at2759"/>
<dbReference type="PANTHER" id="PTHR40621:SF6">
    <property type="entry name" value="AP-1-LIKE TRANSCRIPTION FACTOR YAP1-RELATED"/>
    <property type="match status" value="1"/>
</dbReference>
<dbReference type="EMBL" id="ML996705">
    <property type="protein sequence ID" value="KAF2396879.1"/>
    <property type="molecule type" value="Genomic_DNA"/>
</dbReference>
<comment type="similarity">
    <text evidence="4">Belongs to the bZIP family. YAP subfamily.</text>
</comment>
<dbReference type="InterPro" id="IPR013910">
    <property type="entry name" value="TF_PAP1"/>
</dbReference>
<dbReference type="PANTHER" id="PTHR40621">
    <property type="entry name" value="TRANSCRIPTION FACTOR KAPC-RELATED"/>
    <property type="match status" value="1"/>
</dbReference>
<feature type="region of interest" description="Disordered" evidence="5">
    <location>
        <begin position="261"/>
        <end position="321"/>
    </location>
</feature>
<evidence type="ECO:0000256" key="5">
    <source>
        <dbReference type="SAM" id="MobiDB-lite"/>
    </source>
</evidence>
<dbReference type="Pfam" id="PF00170">
    <property type="entry name" value="bZIP_1"/>
    <property type="match status" value="1"/>
</dbReference>
<dbReference type="InterPro" id="IPR050936">
    <property type="entry name" value="AP-1-like"/>
</dbReference>
<dbReference type="InterPro" id="IPR004827">
    <property type="entry name" value="bZIP"/>
</dbReference>
<dbReference type="Proteomes" id="UP000799640">
    <property type="component" value="Unassembled WGS sequence"/>
</dbReference>
<evidence type="ECO:0000256" key="3">
    <source>
        <dbReference type="ARBA" id="ARBA00023242"/>
    </source>
</evidence>
<evidence type="ECO:0000256" key="2">
    <source>
        <dbReference type="ARBA" id="ARBA00004496"/>
    </source>
</evidence>
<evidence type="ECO:0000313" key="8">
    <source>
        <dbReference type="Proteomes" id="UP000799640"/>
    </source>
</evidence>
<feature type="domain" description="BZIP" evidence="6">
    <location>
        <begin position="154"/>
        <end position="217"/>
    </location>
</feature>
<comment type="subcellular location">
    <subcellularLocation>
        <location evidence="2">Cytoplasm</location>
    </subcellularLocation>
    <subcellularLocation>
        <location evidence="1">Nucleus</location>
    </subcellularLocation>
</comment>
<evidence type="ECO:0000256" key="4">
    <source>
        <dbReference type="ARBA" id="ARBA00038132"/>
    </source>
</evidence>
<feature type="compositionally biased region" description="Polar residues" evidence="5">
    <location>
        <begin position="367"/>
        <end position="376"/>
    </location>
</feature>
<dbReference type="PROSITE" id="PS50217">
    <property type="entry name" value="BZIP"/>
    <property type="match status" value="1"/>
</dbReference>
<keyword evidence="3" id="KW-0539">Nucleus</keyword>
<evidence type="ECO:0000313" key="7">
    <source>
        <dbReference type="EMBL" id="KAF2396879.1"/>
    </source>
</evidence>
<protein>
    <submittedName>
        <fullName evidence="7">PAP1-domain-containing protein</fullName>
    </submittedName>
</protein>
<gene>
    <name evidence="7" type="ORF">EJ06DRAFT_567529</name>
</gene>
<dbReference type="AlphaFoldDB" id="A0A6G1HM06"/>
<reference evidence="7" key="1">
    <citation type="journal article" date="2020" name="Stud. Mycol.">
        <title>101 Dothideomycetes genomes: a test case for predicting lifestyles and emergence of pathogens.</title>
        <authorList>
            <person name="Haridas S."/>
            <person name="Albert R."/>
            <person name="Binder M."/>
            <person name="Bloem J."/>
            <person name="Labutti K."/>
            <person name="Salamov A."/>
            <person name="Andreopoulos B."/>
            <person name="Baker S."/>
            <person name="Barry K."/>
            <person name="Bills G."/>
            <person name="Bluhm B."/>
            <person name="Cannon C."/>
            <person name="Castanera R."/>
            <person name="Culley D."/>
            <person name="Daum C."/>
            <person name="Ezra D."/>
            <person name="Gonzalez J."/>
            <person name="Henrissat B."/>
            <person name="Kuo A."/>
            <person name="Liang C."/>
            <person name="Lipzen A."/>
            <person name="Lutzoni F."/>
            <person name="Magnuson J."/>
            <person name="Mondo S."/>
            <person name="Nolan M."/>
            <person name="Ohm R."/>
            <person name="Pangilinan J."/>
            <person name="Park H.-J."/>
            <person name="Ramirez L."/>
            <person name="Alfaro M."/>
            <person name="Sun H."/>
            <person name="Tritt A."/>
            <person name="Yoshinaga Y."/>
            <person name="Zwiers L.-H."/>
            <person name="Turgeon B."/>
            <person name="Goodwin S."/>
            <person name="Spatafora J."/>
            <person name="Crous P."/>
            <person name="Grigoriev I."/>
        </authorList>
    </citation>
    <scope>NUCLEOTIDE SEQUENCE</scope>
    <source>
        <strain evidence="7">CBS 262.69</strain>
    </source>
</reference>
<dbReference type="GO" id="GO:0000976">
    <property type="term" value="F:transcription cis-regulatory region binding"/>
    <property type="evidence" value="ECO:0007669"/>
    <property type="project" value="InterPro"/>
</dbReference>